<dbReference type="InParanoid" id="C5E3E7"/>
<dbReference type="InterPro" id="IPR040234">
    <property type="entry name" value="QC/QCL"/>
</dbReference>
<dbReference type="FunCoup" id="C5E3E7">
    <property type="interactions" value="171"/>
</dbReference>
<dbReference type="STRING" id="559295.C5E3E7"/>
<evidence type="ECO:0000313" key="6">
    <source>
        <dbReference type="Proteomes" id="UP000002036"/>
    </source>
</evidence>
<dbReference type="AlphaFoldDB" id="C5E3E7"/>
<keyword evidence="3" id="KW-0732">Signal</keyword>
<dbReference type="GO" id="GO:0008233">
    <property type="term" value="F:peptidase activity"/>
    <property type="evidence" value="ECO:0007669"/>
    <property type="project" value="UniProtKB-KW"/>
</dbReference>
<dbReference type="OrthoDB" id="3907302at2759"/>
<sequence length="324" mass="36774">MKSLRAFLVVLTLIQASLGILFGKEFYDNSLDRKLSLDPSTSESLLIPFNITRVPGSSGSEKVQEFITKHFKTLQSDWLIEPLQFAENSINFTNLVFTLGKNASSYLMLAAHYDSKKSPAGFIGATDSAASCAILMYISEFLDSLETGINAGLEESFWQGSKGLKIVFFDGEEALNQWTSEDSIYGARNLASLWKRDGTIEKIEAMILLDLLGSKDHVTVPSYFEQSDMMYKKIVEIKTQNTDALPFKEELLDVSERKFVEAKGNYIEDDHTPFWQHGIPVLHLIPIPFPSYWHTIEDNFSNLDEVKIKTWAILLCEFLYDRFD</sequence>
<dbReference type="eggNOG" id="KOG3946">
    <property type="taxonomic scope" value="Eukaryota"/>
</dbReference>
<dbReference type="Pfam" id="PF04389">
    <property type="entry name" value="Peptidase_M28"/>
    <property type="match status" value="1"/>
</dbReference>
<evidence type="ECO:0000313" key="5">
    <source>
        <dbReference type="EMBL" id="CAR30558.1"/>
    </source>
</evidence>
<dbReference type="PANTHER" id="PTHR12283:SF6">
    <property type="entry name" value="GLUTAMINYL-PEPTIDE CYCLOTRANSFERASE-RELATED"/>
    <property type="match status" value="1"/>
</dbReference>
<dbReference type="GO" id="GO:0008270">
    <property type="term" value="F:zinc ion binding"/>
    <property type="evidence" value="ECO:0007669"/>
    <property type="project" value="TreeGrafter"/>
</dbReference>
<organism evidence="5 6">
    <name type="scientific">Lachancea thermotolerans (strain ATCC 56472 / CBS 6340 / NRRL Y-8284)</name>
    <name type="common">Yeast</name>
    <name type="synonym">Kluyveromyces thermotolerans</name>
    <dbReference type="NCBI Taxonomy" id="559295"/>
    <lineage>
        <taxon>Eukaryota</taxon>
        <taxon>Fungi</taxon>
        <taxon>Dikarya</taxon>
        <taxon>Ascomycota</taxon>
        <taxon>Saccharomycotina</taxon>
        <taxon>Saccharomycetes</taxon>
        <taxon>Saccharomycetales</taxon>
        <taxon>Saccharomycetaceae</taxon>
        <taxon>Lachancea</taxon>
    </lineage>
</organism>
<keyword evidence="3" id="KW-0378">Hydrolase</keyword>
<dbReference type="SUPFAM" id="SSF53187">
    <property type="entry name" value="Zn-dependent exopeptidases"/>
    <property type="match status" value="1"/>
</dbReference>
<feature type="domain" description="Peptidase M28" evidence="4">
    <location>
        <begin position="94"/>
        <end position="318"/>
    </location>
</feature>
<keyword evidence="1" id="KW-0808">Transferase</keyword>
<dbReference type="EMBL" id="CU928180">
    <property type="protein sequence ID" value="CAR30558.1"/>
    <property type="molecule type" value="Genomic_DNA"/>
</dbReference>
<dbReference type="PANTHER" id="PTHR12283">
    <property type="entry name" value="GLUTAMINYL-PEPTIDE CYCLOTRANSFERASE"/>
    <property type="match status" value="1"/>
</dbReference>
<comment type="similarity">
    <text evidence="3">Belongs to the peptidase M28 family.</text>
</comment>
<reference evidence="5 6" key="1">
    <citation type="journal article" date="2009" name="Genome Res.">
        <title>Comparative genomics of protoploid Saccharomycetaceae.</title>
        <authorList>
            <consortium name="The Genolevures Consortium"/>
            <person name="Souciet J.-L."/>
            <person name="Dujon B."/>
            <person name="Gaillardin C."/>
            <person name="Johnston M."/>
            <person name="Baret P.V."/>
            <person name="Cliften P."/>
            <person name="Sherman D.J."/>
            <person name="Weissenbach J."/>
            <person name="Westhof E."/>
            <person name="Wincker P."/>
            <person name="Jubin C."/>
            <person name="Poulain J."/>
            <person name="Barbe V."/>
            <person name="Segurens B."/>
            <person name="Artiguenave F."/>
            <person name="Anthouard V."/>
            <person name="Vacherie B."/>
            <person name="Val M.-E."/>
            <person name="Fulton R.S."/>
            <person name="Minx P."/>
            <person name="Wilson R."/>
            <person name="Durrens P."/>
            <person name="Jean G."/>
            <person name="Marck C."/>
            <person name="Martin T."/>
            <person name="Nikolski M."/>
            <person name="Rolland T."/>
            <person name="Seret M.-L."/>
            <person name="Casaregola S."/>
            <person name="Despons L."/>
            <person name="Fairhead C."/>
            <person name="Fischer G."/>
            <person name="Lafontaine I."/>
            <person name="Leh V."/>
            <person name="Lemaire M."/>
            <person name="de Montigny J."/>
            <person name="Neuveglise C."/>
            <person name="Thierry A."/>
            <person name="Blanc-Lenfle I."/>
            <person name="Bleykasten C."/>
            <person name="Diffels J."/>
            <person name="Fritsch E."/>
            <person name="Frangeul L."/>
            <person name="Goeffon A."/>
            <person name="Jauniaux N."/>
            <person name="Kachouri-Lafond R."/>
            <person name="Payen C."/>
            <person name="Potier S."/>
            <person name="Pribylova L."/>
            <person name="Ozanne C."/>
            <person name="Richard G.-F."/>
            <person name="Sacerdot C."/>
            <person name="Straub M.-L."/>
            <person name="Talla E."/>
        </authorList>
    </citation>
    <scope>NUCLEOTIDE SEQUENCE [LARGE SCALE GENOMIC DNA]</scope>
    <source>
        <strain evidence="6">ATCC 56472 / CBS 6340 / NRRL Y-8284</strain>
    </source>
</reference>
<keyword evidence="6" id="KW-1185">Reference proteome</keyword>
<dbReference type="GeneID" id="8294761"/>
<keyword evidence="2" id="KW-0012">Acyltransferase</keyword>
<dbReference type="OMA" id="TPFPSFW"/>
<dbReference type="HOGENOM" id="CLU_045003_1_1_1"/>
<dbReference type="Proteomes" id="UP000002036">
    <property type="component" value="Chromosome H"/>
</dbReference>
<dbReference type="Gene3D" id="3.40.630.10">
    <property type="entry name" value="Zn peptidases"/>
    <property type="match status" value="1"/>
</dbReference>
<dbReference type="InterPro" id="IPR007484">
    <property type="entry name" value="Peptidase_M28"/>
</dbReference>
<evidence type="ECO:0000256" key="1">
    <source>
        <dbReference type="ARBA" id="ARBA00022679"/>
    </source>
</evidence>
<feature type="signal peptide" evidence="3">
    <location>
        <begin position="1"/>
        <end position="19"/>
    </location>
</feature>
<keyword evidence="3" id="KW-0479">Metal-binding</keyword>
<keyword evidence="3" id="KW-0645">Protease</keyword>
<dbReference type="GO" id="GO:0016603">
    <property type="term" value="F:glutaminyl-peptide cyclotransferase activity"/>
    <property type="evidence" value="ECO:0007669"/>
    <property type="project" value="TreeGrafter"/>
</dbReference>
<dbReference type="RefSeq" id="XP_002556420.1">
    <property type="nucleotide sequence ID" value="XM_002556374.1"/>
</dbReference>
<keyword evidence="3" id="KW-0862">Zinc</keyword>
<dbReference type="KEGG" id="lth:KLTH0H12782g"/>
<feature type="chain" id="PRO_5005125188" description="Peptide hydrolase" evidence="3">
    <location>
        <begin position="20"/>
        <end position="324"/>
    </location>
</feature>
<accession>C5E3E7</accession>
<evidence type="ECO:0000256" key="2">
    <source>
        <dbReference type="ARBA" id="ARBA00023315"/>
    </source>
</evidence>
<evidence type="ECO:0000259" key="4">
    <source>
        <dbReference type="Pfam" id="PF04389"/>
    </source>
</evidence>
<gene>
    <name evidence="5" type="ordered locus">KLTH0H12782g</name>
</gene>
<proteinExistence type="inferred from homology"/>
<evidence type="ECO:0000256" key="3">
    <source>
        <dbReference type="RuleBase" id="RU361240"/>
    </source>
</evidence>
<name>C5E3E7_LACTC</name>
<dbReference type="EC" id="3.4.-.-" evidence="3"/>
<dbReference type="GO" id="GO:0006508">
    <property type="term" value="P:proteolysis"/>
    <property type="evidence" value="ECO:0007669"/>
    <property type="project" value="UniProtKB-KW"/>
</dbReference>
<protein>
    <recommendedName>
        <fullName evidence="3">Peptide hydrolase</fullName>
        <ecNumber evidence="3">3.4.-.-</ecNumber>
    </recommendedName>
</protein>